<dbReference type="InterPro" id="IPR056284">
    <property type="entry name" value="AIR9-like_A9"/>
</dbReference>
<dbReference type="InterPro" id="IPR008271">
    <property type="entry name" value="Ser/Thr_kinase_AS"/>
</dbReference>
<dbReference type="EMBL" id="JAUUTY010000007">
    <property type="protein sequence ID" value="KAK1612848.1"/>
    <property type="molecule type" value="Genomic_DNA"/>
</dbReference>
<dbReference type="PROSITE" id="PS00108">
    <property type="entry name" value="PROTEIN_KINASE_ST"/>
    <property type="match status" value="1"/>
</dbReference>
<dbReference type="GO" id="GO:0004672">
    <property type="term" value="F:protein kinase activity"/>
    <property type="evidence" value="ECO:0007669"/>
    <property type="project" value="InterPro"/>
</dbReference>
<name>A0AAD8R151_LOLMU</name>
<evidence type="ECO:0000256" key="6">
    <source>
        <dbReference type="SAM" id="MobiDB-lite"/>
    </source>
</evidence>
<keyword evidence="1" id="KW-0808">Transferase</keyword>
<proteinExistence type="predicted"/>
<keyword evidence="4 5" id="KW-0067">ATP-binding</keyword>
<comment type="caution">
    <text evidence="8">The sequence shown here is derived from an EMBL/GenBank/DDBJ whole genome shotgun (WGS) entry which is preliminary data.</text>
</comment>
<dbReference type="Gene3D" id="2.60.40.2700">
    <property type="match status" value="1"/>
</dbReference>
<evidence type="ECO:0000313" key="9">
    <source>
        <dbReference type="Proteomes" id="UP001231189"/>
    </source>
</evidence>
<dbReference type="FunFam" id="1.10.510.10:FF:000870">
    <property type="entry name" value="OSJNBa0016N04.16-like protein"/>
    <property type="match status" value="1"/>
</dbReference>
<feature type="binding site" evidence="5">
    <location>
        <position position="51"/>
    </location>
    <ligand>
        <name>ATP</name>
        <dbReference type="ChEBI" id="CHEBI:30616"/>
    </ligand>
</feature>
<dbReference type="InterPro" id="IPR011009">
    <property type="entry name" value="Kinase-like_dom_sf"/>
</dbReference>
<dbReference type="Gene3D" id="3.30.200.20">
    <property type="entry name" value="Phosphorylase Kinase, domain 1"/>
    <property type="match status" value="1"/>
</dbReference>
<dbReference type="PROSITE" id="PS50011">
    <property type="entry name" value="PROTEIN_KINASE_DOM"/>
    <property type="match status" value="1"/>
</dbReference>
<dbReference type="Pfam" id="PF23197">
    <property type="entry name" value="IG_AIR9"/>
    <property type="match status" value="1"/>
</dbReference>
<dbReference type="InterPro" id="IPR000719">
    <property type="entry name" value="Prot_kinase_dom"/>
</dbReference>
<keyword evidence="9" id="KW-1185">Reference proteome</keyword>
<dbReference type="SMART" id="SM00220">
    <property type="entry name" value="S_TKc"/>
    <property type="match status" value="1"/>
</dbReference>
<feature type="domain" description="Protein kinase" evidence="7">
    <location>
        <begin position="23"/>
        <end position="306"/>
    </location>
</feature>
<accession>A0AAD8R151</accession>
<evidence type="ECO:0000256" key="1">
    <source>
        <dbReference type="ARBA" id="ARBA00022679"/>
    </source>
</evidence>
<dbReference type="PROSITE" id="PS00107">
    <property type="entry name" value="PROTEIN_KINASE_ATP"/>
    <property type="match status" value="1"/>
</dbReference>
<dbReference type="PANTHER" id="PTHR45707:SF76">
    <property type="entry name" value="PROTEIN KINASE DOMAIN-CONTAINING PROTEIN"/>
    <property type="match status" value="1"/>
</dbReference>
<keyword evidence="3" id="KW-0418">Kinase</keyword>
<dbReference type="InterPro" id="IPR055474">
    <property type="entry name" value="DUF7046"/>
</dbReference>
<feature type="region of interest" description="Disordered" evidence="6">
    <location>
        <begin position="347"/>
        <end position="370"/>
    </location>
</feature>
<dbReference type="Gene3D" id="1.10.510.10">
    <property type="entry name" value="Transferase(Phosphotransferase) domain 1"/>
    <property type="match status" value="1"/>
</dbReference>
<evidence type="ECO:0000313" key="8">
    <source>
        <dbReference type="EMBL" id="KAK1612848.1"/>
    </source>
</evidence>
<evidence type="ECO:0000256" key="5">
    <source>
        <dbReference type="PROSITE-ProRule" id="PRU10141"/>
    </source>
</evidence>
<dbReference type="Proteomes" id="UP001231189">
    <property type="component" value="Unassembled WGS sequence"/>
</dbReference>
<sequence length="650" mass="73412">MDDASAEPLVMPLDLLRRITNNFSEERKLGSGSYGKVYMGVHQDKEKIAVKLLYDMPGVDEKQFHNEFKNLTRVRHQNVVRLVGYCHDIQEVQVKYEGKLVIAERTHRALCLEYMSNGSLAGYLSDECDRYDWHTGYRIIKGICNGLKYLHNELKPPIYHLDLKPANILLDANMVPRIADFGMSRLFKDEQTQTTNSSLGTIGYLPPEYICNNLVSNKFDIYSLGVVIIKIMAGRAGYSNSAEMSSQEFTNLENWTNRIPETSNLKNAYSEQVKICIAIGLSCVQEDRHKRPTIQDIVDRLTETETKCTYAEADVNIVPEYTEDRNDGHVELYVGSTFNENIVATTHSNHSKENADPTESRLHVDSRNDNQKYSGDGFLLPGIKGYQITGNPRPGFTLRACGFPINGTTLCSFQWLRLFEGGTWQSIQGATMYDFVVTADDVGALLAVDFTPMDDNGLQGDLVTEVANNGNCITCDPEMQNDINTCIWRGRADFNVYVWEYSADEREQANLKEKEWEAATLVLRRTGYQINNYKDECVIEEKYSPNLQIKIAEGLTTQFLLVSSEGIHIPFSTQGITEANNKGTEAASFAISRRSNEANDVRLRDIIVLVMRSFQQKELDSTDLNATGISHTEYSLSTSFCEKLSIQELN</sequence>
<evidence type="ECO:0000259" key="7">
    <source>
        <dbReference type="PROSITE" id="PS50011"/>
    </source>
</evidence>
<dbReference type="AlphaFoldDB" id="A0AAD8R151"/>
<gene>
    <name evidence="8" type="ORF">QYE76_036521</name>
</gene>
<reference evidence="8" key="1">
    <citation type="submission" date="2023-07" db="EMBL/GenBank/DDBJ databases">
        <title>A chromosome-level genome assembly of Lolium multiflorum.</title>
        <authorList>
            <person name="Chen Y."/>
            <person name="Copetti D."/>
            <person name="Kolliker R."/>
            <person name="Studer B."/>
        </authorList>
    </citation>
    <scope>NUCLEOTIDE SEQUENCE</scope>
    <source>
        <strain evidence="8">02402/16</strain>
        <tissue evidence="8">Leaf</tissue>
    </source>
</reference>
<dbReference type="PANTHER" id="PTHR45707">
    <property type="entry name" value="C2 CALCIUM/LIPID-BINDING PLANT PHOSPHORIBOSYLTRANSFERASE FAMILY PROTEIN"/>
    <property type="match status" value="1"/>
</dbReference>
<dbReference type="Pfam" id="PF23080">
    <property type="entry name" value="DUF7046"/>
    <property type="match status" value="1"/>
</dbReference>
<evidence type="ECO:0000256" key="2">
    <source>
        <dbReference type="ARBA" id="ARBA00022741"/>
    </source>
</evidence>
<organism evidence="8 9">
    <name type="scientific">Lolium multiflorum</name>
    <name type="common">Italian ryegrass</name>
    <name type="synonym">Lolium perenne subsp. multiflorum</name>
    <dbReference type="NCBI Taxonomy" id="4521"/>
    <lineage>
        <taxon>Eukaryota</taxon>
        <taxon>Viridiplantae</taxon>
        <taxon>Streptophyta</taxon>
        <taxon>Embryophyta</taxon>
        <taxon>Tracheophyta</taxon>
        <taxon>Spermatophyta</taxon>
        <taxon>Magnoliopsida</taxon>
        <taxon>Liliopsida</taxon>
        <taxon>Poales</taxon>
        <taxon>Poaceae</taxon>
        <taxon>BOP clade</taxon>
        <taxon>Pooideae</taxon>
        <taxon>Poodae</taxon>
        <taxon>Poeae</taxon>
        <taxon>Poeae Chloroplast Group 2 (Poeae type)</taxon>
        <taxon>Loliodinae</taxon>
        <taxon>Loliinae</taxon>
        <taxon>Lolium</taxon>
    </lineage>
</organism>
<dbReference type="SUPFAM" id="SSF56112">
    <property type="entry name" value="Protein kinase-like (PK-like)"/>
    <property type="match status" value="1"/>
</dbReference>
<keyword evidence="2 5" id="KW-0547">Nucleotide-binding</keyword>
<protein>
    <recommendedName>
        <fullName evidence="7">Protein kinase domain-containing protein</fullName>
    </recommendedName>
</protein>
<evidence type="ECO:0000256" key="3">
    <source>
        <dbReference type="ARBA" id="ARBA00022777"/>
    </source>
</evidence>
<dbReference type="Pfam" id="PF00069">
    <property type="entry name" value="Pkinase"/>
    <property type="match status" value="1"/>
</dbReference>
<dbReference type="GO" id="GO:0005524">
    <property type="term" value="F:ATP binding"/>
    <property type="evidence" value="ECO:0007669"/>
    <property type="project" value="UniProtKB-UniRule"/>
</dbReference>
<feature type="compositionally biased region" description="Basic and acidic residues" evidence="6">
    <location>
        <begin position="350"/>
        <end position="370"/>
    </location>
</feature>
<dbReference type="InterPro" id="IPR017441">
    <property type="entry name" value="Protein_kinase_ATP_BS"/>
</dbReference>
<evidence type="ECO:0000256" key="4">
    <source>
        <dbReference type="ARBA" id="ARBA00022840"/>
    </source>
</evidence>
<dbReference type="FunFam" id="3.30.200.20:FF:000465">
    <property type="entry name" value="Cysteine-rich receptor-like protein kinase 6"/>
    <property type="match status" value="1"/>
</dbReference>